<comment type="caution">
    <text evidence="1">The sequence shown here is derived from an EMBL/GenBank/DDBJ whole genome shotgun (WGS) entry which is preliminary data.</text>
</comment>
<feature type="non-terminal residue" evidence="1">
    <location>
        <position position="42"/>
    </location>
</feature>
<protein>
    <submittedName>
        <fullName evidence="1">Uncharacterized protein</fullName>
    </submittedName>
</protein>
<reference evidence="1" key="1">
    <citation type="journal article" date="2014" name="Front. Microbiol.">
        <title>High frequency of phylogenetically diverse reductive dehalogenase-homologous genes in deep subseafloor sedimentary metagenomes.</title>
        <authorList>
            <person name="Kawai M."/>
            <person name="Futagami T."/>
            <person name="Toyoda A."/>
            <person name="Takaki Y."/>
            <person name="Nishi S."/>
            <person name="Hori S."/>
            <person name="Arai W."/>
            <person name="Tsubouchi T."/>
            <person name="Morono Y."/>
            <person name="Uchiyama I."/>
            <person name="Ito T."/>
            <person name="Fujiyama A."/>
            <person name="Inagaki F."/>
            <person name="Takami H."/>
        </authorList>
    </citation>
    <scope>NUCLEOTIDE SEQUENCE</scope>
    <source>
        <strain evidence="1">Expedition CK06-06</strain>
    </source>
</reference>
<gene>
    <name evidence="1" type="ORF">S12H4_30630</name>
</gene>
<dbReference type="EMBL" id="BARW01017788">
    <property type="protein sequence ID" value="GAI91398.1"/>
    <property type="molecule type" value="Genomic_DNA"/>
</dbReference>
<dbReference type="AlphaFoldDB" id="X1SEL6"/>
<name>X1SEL6_9ZZZZ</name>
<evidence type="ECO:0000313" key="1">
    <source>
        <dbReference type="EMBL" id="GAI91398.1"/>
    </source>
</evidence>
<sequence>MPIQDELATVIRKARYLPEQIPFIHAQDLVAGDTKLITLASP</sequence>
<accession>X1SEL6</accession>
<proteinExistence type="predicted"/>
<organism evidence="1">
    <name type="scientific">marine sediment metagenome</name>
    <dbReference type="NCBI Taxonomy" id="412755"/>
    <lineage>
        <taxon>unclassified sequences</taxon>
        <taxon>metagenomes</taxon>
        <taxon>ecological metagenomes</taxon>
    </lineage>
</organism>